<feature type="region of interest" description="Disordered" evidence="9">
    <location>
        <begin position="131"/>
        <end position="158"/>
    </location>
</feature>
<comment type="similarity">
    <text evidence="2">Belongs to the PIAS family.</text>
</comment>
<sequence>MASSDIWLDFEQVRHNIKNNTVDKLKQILTGLNEECGMHFPKSGKKQEIIDRIVATLDTWRTTNLEDNWVKARAVVYQVRNTGIYTPTRLPVNPAVLPTTSHAHNSYHLSGISKPPLFPGIAGTSTLNRYDPYAPPRKATGSSTSIPPTSTGPKSSGIRFKESPFYQVDQAVSAVTECPESTGATDRRQQVVTFSLTNDQLAKLKLPGSQYQLRLFCTSSIFYSPPNSFRTSTIPCPIEFPPTCEVRVNNVQLTANLKGLKKKPGTAPPPDLGKYARLTNVQNRVEMVYVNSQQPIQSKKYYLVVMLVEITTVDRLVSTLKSGSYRNCQDIRQKSYNLSFHDDDIIAGPQKMSLKCPLSFMRINTPCRSSRCVHSQCFDATSWFSVMEQTTTWLCPVCERILDCKDLIIDGYFDEILKHSPENVEDVIVEADGEWHTSDNKYGSAQWKATHTPIAVTKPAILSRKPSVVAHPPSSSPSKLGPDDLKEKTNVKDHEIFILDSDDEDEGQVKRELSPSFGSATSGYQSFESSATSVPQSQSQTDDVIDLTLDSDDEAPVVSQKAGKRKATDAELSSTSPTEQIWKKSRPDPDRTVPTRVSINTDYPILSSHSVAPRSPLQYTPSFQPGSSLGSTFSPFNIRSTTNMTLPPLQNVPPRTNGHWS</sequence>
<dbReference type="PROSITE" id="PS51044">
    <property type="entry name" value="ZF_SP_RING"/>
    <property type="match status" value="1"/>
</dbReference>
<dbReference type="Gene3D" id="2.60.120.780">
    <property type="entry name" value="PINIT domain"/>
    <property type="match status" value="1"/>
</dbReference>
<dbReference type="Proteomes" id="UP000807353">
    <property type="component" value="Unassembled WGS sequence"/>
</dbReference>
<evidence type="ECO:0000256" key="7">
    <source>
        <dbReference type="ARBA" id="ARBA00022833"/>
    </source>
</evidence>
<dbReference type="GO" id="GO:0008270">
    <property type="term" value="F:zinc ion binding"/>
    <property type="evidence" value="ECO:0007669"/>
    <property type="project" value="UniProtKB-KW"/>
</dbReference>
<comment type="pathway">
    <text evidence="1">Protein modification; protein sumoylation.</text>
</comment>
<evidence type="ECO:0000256" key="6">
    <source>
        <dbReference type="ARBA" id="ARBA00022786"/>
    </source>
</evidence>
<dbReference type="EMBL" id="MU150371">
    <property type="protein sequence ID" value="KAF9457450.1"/>
    <property type="molecule type" value="Genomic_DNA"/>
</dbReference>
<dbReference type="PANTHER" id="PTHR10782:SF4">
    <property type="entry name" value="TONALLI, ISOFORM E"/>
    <property type="match status" value="1"/>
</dbReference>
<evidence type="ECO:0000256" key="1">
    <source>
        <dbReference type="ARBA" id="ARBA00004718"/>
    </source>
</evidence>
<dbReference type="AlphaFoldDB" id="A0A9P6CCT6"/>
<gene>
    <name evidence="12" type="ORF">BDZ94DRAFT_1175545</name>
</gene>
<dbReference type="InterPro" id="IPR013083">
    <property type="entry name" value="Znf_RING/FYVE/PHD"/>
</dbReference>
<keyword evidence="3" id="KW-0808">Transferase</keyword>
<comment type="caution">
    <text evidence="12">The sequence shown here is derived from an EMBL/GenBank/DDBJ whole genome shotgun (WGS) entry which is preliminary data.</text>
</comment>
<dbReference type="Gene3D" id="3.30.40.10">
    <property type="entry name" value="Zinc/RING finger domain, C3HC4 (zinc finger)"/>
    <property type="match status" value="1"/>
</dbReference>
<proteinExistence type="inferred from homology"/>
<accession>A0A9P6CCT6</accession>
<feature type="compositionally biased region" description="Polar residues" evidence="9">
    <location>
        <begin position="516"/>
        <end position="540"/>
    </location>
</feature>
<evidence type="ECO:0000313" key="12">
    <source>
        <dbReference type="EMBL" id="KAF9457450.1"/>
    </source>
</evidence>
<feature type="compositionally biased region" description="Acidic residues" evidence="9">
    <location>
        <begin position="543"/>
        <end position="555"/>
    </location>
</feature>
<evidence type="ECO:0000256" key="5">
    <source>
        <dbReference type="ARBA" id="ARBA00022771"/>
    </source>
</evidence>
<evidence type="ECO:0000259" key="10">
    <source>
        <dbReference type="PROSITE" id="PS51044"/>
    </source>
</evidence>
<dbReference type="GO" id="GO:0000785">
    <property type="term" value="C:chromatin"/>
    <property type="evidence" value="ECO:0007669"/>
    <property type="project" value="TreeGrafter"/>
</dbReference>
<evidence type="ECO:0000256" key="9">
    <source>
        <dbReference type="SAM" id="MobiDB-lite"/>
    </source>
</evidence>
<organism evidence="12 13">
    <name type="scientific">Collybia nuda</name>
    <dbReference type="NCBI Taxonomy" id="64659"/>
    <lineage>
        <taxon>Eukaryota</taxon>
        <taxon>Fungi</taxon>
        <taxon>Dikarya</taxon>
        <taxon>Basidiomycota</taxon>
        <taxon>Agaricomycotina</taxon>
        <taxon>Agaricomycetes</taxon>
        <taxon>Agaricomycetidae</taxon>
        <taxon>Agaricales</taxon>
        <taxon>Tricholomatineae</taxon>
        <taxon>Clitocybaceae</taxon>
        <taxon>Collybia</taxon>
    </lineage>
</organism>
<evidence type="ECO:0000313" key="13">
    <source>
        <dbReference type="Proteomes" id="UP000807353"/>
    </source>
</evidence>
<dbReference type="PANTHER" id="PTHR10782">
    <property type="entry name" value="ZINC FINGER MIZ DOMAIN-CONTAINING PROTEIN"/>
    <property type="match status" value="1"/>
</dbReference>
<feature type="compositionally biased region" description="Low complexity" evidence="9">
    <location>
        <begin position="140"/>
        <end position="158"/>
    </location>
</feature>
<keyword evidence="5 8" id="KW-0863">Zinc-finger</keyword>
<dbReference type="InterPro" id="IPR023321">
    <property type="entry name" value="PINIT"/>
</dbReference>
<keyword evidence="4" id="KW-0479">Metal-binding</keyword>
<keyword evidence="13" id="KW-1185">Reference proteome</keyword>
<dbReference type="Pfam" id="PF14324">
    <property type="entry name" value="PINIT"/>
    <property type="match status" value="1"/>
</dbReference>
<feature type="domain" description="PINIT" evidence="11">
    <location>
        <begin position="145"/>
        <end position="311"/>
    </location>
</feature>
<feature type="region of interest" description="Disordered" evidence="9">
    <location>
        <begin position="498"/>
        <end position="661"/>
    </location>
</feature>
<dbReference type="OrthoDB" id="28127at2759"/>
<reference evidence="12" key="1">
    <citation type="submission" date="2020-11" db="EMBL/GenBank/DDBJ databases">
        <authorList>
            <consortium name="DOE Joint Genome Institute"/>
            <person name="Ahrendt S."/>
            <person name="Riley R."/>
            <person name="Andreopoulos W."/>
            <person name="Labutti K."/>
            <person name="Pangilinan J."/>
            <person name="Ruiz-Duenas F.J."/>
            <person name="Barrasa J.M."/>
            <person name="Sanchez-Garcia M."/>
            <person name="Camarero S."/>
            <person name="Miyauchi S."/>
            <person name="Serrano A."/>
            <person name="Linde D."/>
            <person name="Babiker R."/>
            <person name="Drula E."/>
            <person name="Ayuso-Fernandez I."/>
            <person name="Pacheco R."/>
            <person name="Padilla G."/>
            <person name="Ferreira P."/>
            <person name="Barriuso J."/>
            <person name="Kellner H."/>
            <person name="Castanera R."/>
            <person name="Alfaro M."/>
            <person name="Ramirez L."/>
            <person name="Pisabarro A.G."/>
            <person name="Kuo A."/>
            <person name="Tritt A."/>
            <person name="Lipzen A."/>
            <person name="He G."/>
            <person name="Yan M."/>
            <person name="Ng V."/>
            <person name="Cullen D."/>
            <person name="Martin F."/>
            <person name="Rosso M.-N."/>
            <person name="Henrissat B."/>
            <person name="Hibbett D."/>
            <person name="Martinez A.T."/>
            <person name="Grigoriev I.V."/>
        </authorList>
    </citation>
    <scope>NUCLEOTIDE SEQUENCE</scope>
    <source>
        <strain evidence="12">CBS 247.69</strain>
    </source>
</reference>
<dbReference type="Pfam" id="PF02891">
    <property type="entry name" value="zf-MIZ"/>
    <property type="match status" value="1"/>
</dbReference>
<feature type="domain" description="SP-RING-type" evidence="10">
    <location>
        <begin position="341"/>
        <end position="426"/>
    </location>
</feature>
<evidence type="ECO:0000256" key="8">
    <source>
        <dbReference type="PROSITE-ProRule" id="PRU00452"/>
    </source>
</evidence>
<dbReference type="GO" id="GO:0016925">
    <property type="term" value="P:protein sumoylation"/>
    <property type="evidence" value="ECO:0007669"/>
    <property type="project" value="TreeGrafter"/>
</dbReference>
<dbReference type="PROSITE" id="PS51466">
    <property type="entry name" value="PINIT"/>
    <property type="match status" value="1"/>
</dbReference>
<evidence type="ECO:0000256" key="3">
    <source>
        <dbReference type="ARBA" id="ARBA00022679"/>
    </source>
</evidence>
<protein>
    <submittedName>
        <fullName evidence="12">PINIT domain-containing protein</fullName>
    </submittedName>
</protein>
<evidence type="ECO:0000256" key="2">
    <source>
        <dbReference type="ARBA" id="ARBA00005383"/>
    </source>
</evidence>
<dbReference type="GO" id="GO:0061665">
    <property type="term" value="F:SUMO ligase activity"/>
    <property type="evidence" value="ECO:0007669"/>
    <property type="project" value="TreeGrafter"/>
</dbReference>
<evidence type="ECO:0000259" key="11">
    <source>
        <dbReference type="PROSITE" id="PS51466"/>
    </source>
</evidence>
<dbReference type="InterPro" id="IPR004181">
    <property type="entry name" value="Znf_MIZ"/>
</dbReference>
<evidence type="ECO:0000256" key="4">
    <source>
        <dbReference type="ARBA" id="ARBA00022723"/>
    </source>
</evidence>
<keyword evidence="6" id="KW-0833">Ubl conjugation pathway</keyword>
<feature type="region of interest" description="Disordered" evidence="9">
    <location>
        <begin position="466"/>
        <end position="486"/>
    </location>
</feature>
<dbReference type="InterPro" id="IPR038654">
    <property type="entry name" value="PINIT_sf"/>
</dbReference>
<feature type="compositionally biased region" description="Basic and acidic residues" evidence="9">
    <location>
        <begin position="581"/>
        <end position="593"/>
    </location>
</feature>
<feature type="compositionally biased region" description="Polar residues" evidence="9">
    <location>
        <begin position="617"/>
        <end position="645"/>
    </location>
</feature>
<name>A0A9P6CCT6_9AGAR</name>
<keyword evidence="7" id="KW-0862">Zinc</keyword>